<dbReference type="Gene3D" id="3.40.50.300">
    <property type="entry name" value="P-loop containing nucleotide triphosphate hydrolases"/>
    <property type="match status" value="1"/>
</dbReference>
<dbReference type="InterPro" id="IPR042101">
    <property type="entry name" value="SRP54_N_sf"/>
</dbReference>
<evidence type="ECO:0000259" key="11">
    <source>
        <dbReference type="PROSITE" id="PS00300"/>
    </source>
</evidence>
<evidence type="ECO:0000256" key="10">
    <source>
        <dbReference type="HAMAP-Rule" id="MF_00306"/>
    </source>
</evidence>
<keyword evidence="8 10" id="KW-0687">Ribonucleoprotein</keyword>
<keyword evidence="4 10" id="KW-0378">Hydrolase</keyword>
<evidence type="ECO:0000256" key="6">
    <source>
        <dbReference type="ARBA" id="ARBA00023134"/>
    </source>
</evidence>
<dbReference type="SUPFAM" id="SSF47446">
    <property type="entry name" value="Signal peptide-binding domain"/>
    <property type="match status" value="1"/>
</dbReference>
<comment type="catalytic activity">
    <reaction evidence="9 10">
        <text>GTP + H2O = GDP + phosphate + H(+)</text>
        <dbReference type="Rhea" id="RHEA:19669"/>
        <dbReference type="ChEBI" id="CHEBI:15377"/>
        <dbReference type="ChEBI" id="CHEBI:15378"/>
        <dbReference type="ChEBI" id="CHEBI:37565"/>
        <dbReference type="ChEBI" id="CHEBI:43474"/>
        <dbReference type="ChEBI" id="CHEBI:58189"/>
        <dbReference type="EC" id="3.6.5.4"/>
    </reaction>
</comment>
<dbReference type="PANTHER" id="PTHR11564:SF5">
    <property type="entry name" value="SIGNAL RECOGNITION PARTICLE SUBUNIT SRP54"/>
    <property type="match status" value="1"/>
</dbReference>
<dbReference type="CDD" id="cd18539">
    <property type="entry name" value="SRP_G"/>
    <property type="match status" value="1"/>
</dbReference>
<dbReference type="PANTHER" id="PTHR11564">
    <property type="entry name" value="SIGNAL RECOGNITION PARTICLE 54K PROTEIN SRP54"/>
    <property type="match status" value="1"/>
</dbReference>
<dbReference type="Pfam" id="PF00448">
    <property type="entry name" value="SRP54"/>
    <property type="match status" value="1"/>
</dbReference>
<keyword evidence="10" id="KW-0963">Cytoplasm</keyword>
<evidence type="ECO:0000256" key="9">
    <source>
        <dbReference type="ARBA" id="ARBA00048027"/>
    </source>
</evidence>
<comment type="similarity">
    <text evidence="2 10">Belongs to the GTP-binding SRP family. SRP54 subfamily.</text>
</comment>
<evidence type="ECO:0000256" key="8">
    <source>
        <dbReference type="ARBA" id="ARBA00023274"/>
    </source>
</evidence>
<dbReference type="InterPro" id="IPR022941">
    <property type="entry name" value="SRP54"/>
</dbReference>
<dbReference type="RefSeq" id="WP_257596436.1">
    <property type="nucleotide sequence ID" value="NZ_JANKHH010000006.1"/>
</dbReference>
<dbReference type="SMART" id="SM00963">
    <property type="entry name" value="SRP54_N"/>
    <property type="match status" value="1"/>
</dbReference>
<keyword evidence="3 10" id="KW-0547">Nucleotide-binding</keyword>
<dbReference type="EC" id="3.6.5.4" evidence="10"/>
<dbReference type="Proteomes" id="UP001206067">
    <property type="component" value="Unassembled WGS sequence"/>
</dbReference>
<evidence type="ECO:0000313" key="12">
    <source>
        <dbReference type="EMBL" id="MCR2834600.1"/>
    </source>
</evidence>
<sequence>MFDSLSDRLGGVFDKLRGRGALSDQDVRDAMREVRVALLEADVALPVVRRFIDAVTDKAIGSDVLKSVTPGQQVIKIVSDELVEMLGGEATEGLMLEAKPPVVIMMVGLQGSGKTTTTAKLGKLLKEKHGKKALMASLDVNRPAAQEQLAVLGTQVEVATLPIVQGQQPVDIARRAMESARLQAVDVLLLDTAGRLHVDEALMAEMKAVAGVSAPTEVLLVVDSLTGQDAVNVAKSFTEEVPLTGVVLTRMDGDARGGAALSMRYVTGKPIKFAGTGEKLDAIEPFHPKRVADRILGMGDVVSLVEKAAATIKEEEAEAMARRMAKGQFDLNDLRTQLRQMQNMGGLGMLAGMMPGMKKAKAAMQASGMDDKVLVHMDAIIGSMTPKERARPELMNAKRKKRVAAGAGRDVQEVNKVLKMHQEMGRAMKQIRKMGGLKGLGALFGSGGMGGPGGMGGLGGLGGPGGGLPGLPGLPGKK</sequence>
<feature type="binding site" evidence="10">
    <location>
        <begin position="108"/>
        <end position="115"/>
    </location>
    <ligand>
        <name>GTP</name>
        <dbReference type="ChEBI" id="CHEBI:37565"/>
    </ligand>
</feature>
<dbReference type="SUPFAM" id="SSF52540">
    <property type="entry name" value="P-loop containing nucleoside triphosphate hydrolases"/>
    <property type="match status" value="1"/>
</dbReference>
<dbReference type="Gene3D" id="1.20.120.140">
    <property type="entry name" value="Signal recognition particle SRP54, nucleotide-binding domain"/>
    <property type="match status" value="1"/>
</dbReference>
<dbReference type="InterPro" id="IPR003593">
    <property type="entry name" value="AAA+_ATPase"/>
</dbReference>
<dbReference type="InterPro" id="IPR004125">
    <property type="entry name" value="Signal_recog_particle_SRP54_M"/>
</dbReference>
<evidence type="ECO:0000256" key="3">
    <source>
        <dbReference type="ARBA" id="ARBA00022741"/>
    </source>
</evidence>
<evidence type="ECO:0000256" key="5">
    <source>
        <dbReference type="ARBA" id="ARBA00022884"/>
    </source>
</evidence>
<feature type="binding site" evidence="10">
    <location>
        <begin position="249"/>
        <end position="252"/>
    </location>
    <ligand>
        <name>GTP</name>
        <dbReference type="ChEBI" id="CHEBI:37565"/>
    </ligand>
</feature>
<dbReference type="Pfam" id="PF02881">
    <property type="entry name" value="SRP54_N"/>
    <property type="match status" value="1"/>
</dbReference>
<dbReference type="InterPro" id="IPR013822">
    <property type="entry name" value="Signal_recog_particl_SRP54_hlx"/>
</dbReference>
<evidence type="ECO:0000313" key="13">
    <source>
        <dbReference type="Proteomes" id="UP001206067"/>
    </source>
</evidence>
<proteinExistence type="inferred from homology"/>
<evidence type="ECO:0000256" key="7">
    <source>
        <dbReference type="ARBA" id="ARBA00023135"/>
    </source>
</evidence>
<feature type="domain" description="SRP54-type proteins GTP-binding" evidence="11">
    <location>
        <begin position="270"/>
        <end position="283"/>
    </location>
</feature>
<dbReference type="SMART" id="SM00382">
    <property type="entry name" value="AAA"/>
    <property type="match status" value="1"/>
</dbReference>
<comment type="subunit">
    <text evidence="10">Part of the signal recognition particle protein translocation system, which is composed of SRP and FtsY. SRP is a ribonucleoprotein composed of Ffh and a 4.5S RNA molecule.</text>
</comment>
<dbReference type="InterPro" id="IPR027417">
    <property type="entry name" value="P-loop_NTPase"/>
</dbReference>
<keyword evidence="7 10" id="KW-0733">Signal recognition particle</keyword>
<dbReference type="HAMAP" id="MF_00306">
    <property type="entry name" value="SRP54"/>
    <property type="match status" value="1"/>
</dbReference>
<dbReference type="PROSITE" id="PS00300">
    <property type="entry name" value="SRP54"/>
    <property type="match status" value="1"/>
</dbReference>
<evidence type="ECO:0000256" key="2">
    <source>
        <dbReference type="ARBA" id="ARBA00005450"/>
    </source>
</evidence>
<comment type="domain">
    <text evidence="10">Composed of three domains: the N-terminal N domain, which is responsible for interactions with the ribosome, the central G domain, which binds GTP, and the C-terminal M domain, which binds the RNA and the signal sequence of the RNC.</text>
</comment>
<keyword evidence="13" id="KW-1185">Reference proteome</keyword>
<dbReference type="InterPro" id="IPR000897">
    <property type="entry name" value="SRP54_GTPase_dom"/>
</dbReference>
<dbReference type="InterPro" id="IPR004780">
    <property type="entry name" value="SRP"/>
</dbReference>
<reference evidence="12 13" key="1">
    <citation type="submission" date="2022-08" db="EMBL/GenBank/DDBJ databases">
        <title>Polyphasic taxonomy analysis of Qipengyuania sp.RS5-5.</title>
        <authorList>
            <person name="Xamxidin M."/>
            <person name="Wu M."/>
        </authorList>
    </citation>
    <scope>NUCLEOTIDE SEQUENCE [LARGE SCALE GENOMIC DNA]</scope>
    <source>
        <strain evidence="12 13">RS5-5</strain>
    </source>
</reference>
<dbReference type="Pfam" id="PF02978">
    <property type="entry name" value="SRP_SPB"/>
    <property type="match status" value="1"/>
</dbReference>
<comment type="function">
    <text evidence="10">Involved in targeting and insertion of nascent membrane proteins into the cytoplasmic membrane. Binds to the hydrophobic signal sequence of the ribosome-nascent chain (RNC) as it emerges from the ribosomes. The SRP-RNC complex is then targeted to the cytoplasmic membrane where it interacts with the SRP receptor FtsY. Interaction with FtsY leads to the transfer of the RNC complex to the Sec translocase for insertion into the membrane, the hydrolysis of GTP by both Ffh and FtsY, and the dissociation of the SRP-FtsY complex into the individual components.</text>
</comment>
<dbReference type="Gene3D" id="1.10.260.30">
    <property type="entry name" value="Signal recognition particle, SRP54 subunit, M-domain"/>
    <property type="match status" value="1"/>
</dbReference>
<dbReference type="EMBL" id="JANKHH010000006">
    <property type="protein sequence ID" value="MCR2834600.1"/>
    <property type="molecule type" value="Genomic_DNA"/>
</dbReference>
<gene>
    <name evidence="10 12" type="primary">ffh</name>
    <name evidence="12" type="ORF">NSO95_11640</name>
</gene>
<dbReference type="NCBIfam" id="TIGR00959">
    <property type="entry name" value="ffh"/>
    <property type="match status" value="1"/>
</dbReference>
<organism evidence="12 13">
    <name type="scientific">Parerythrobacter lacustris</name>
    <dbReference type="NCBI Taxonomy" id="2969984"/>
    <lineage>
        <taxon>Bacteria</taxon>
        <taxon>Pseudomonadati</taxon>
        <taxon>Pseudomonadota</taxon>
        <taxon>Alphaproteobacteria</taxon>
        <taxon>Sphingomonadales</taxon>
        <taxon>Erythrobacteraceae</taxon>
        <taxon>Parerythrobacter</taxon>
    </lineage>
</organism>
<comment type="caution">
    <text evidence="12">The sequence shown here is derived from an EMBL/GenBank/DDBJ whole genome shotgun (WGS) entry which is preliminary data.</text>
</comment>
<protein>
    <recommendedName>
        <fullName evidence="10">Signal recognition particle protein</fullName>
        <ecNumber evidence="10">3.6.5.4</ecNumber>
    </recommendedName>
    <alternativeName>
        <fullName evidence="10">Fifty-four homolog</fullName>
    </alternativeName>
</protein>
<keyword evidence="5 10" id="KW-0694">RNA-binding</keyword>
<dbReference type="InterPro" id="IPR036891">
    <property type="entry name" value="Signal_recog_part_SRP54_M_sf"/>
</dbReference>
<accession>A0ABT1XVC2</accession>
<evidence type="ECO:0000256" key="1">
    <source>
        <dbReference type="ARBA" id="ARBA00004515"/>
    </source>
</evidence>
<comment type="subcellular location">
    <subcellularLocation>
        <location evidence="1">Cell inner membrane</location>
        <topology evidence="1">Peripheral membrane protein</topology>
        <orientation evidence="1">Cytoplasmic side</orientation>
    </subcellularLocation>
    <subcellularLocation>
        <location evidence="10">Cytoplasm</location>
    </subcellularLocation>
    <text evidence="10">The SRP-RNC complex is targeted to the cytoplasmic membrane.</text>
</comment>
<feature type="binding site" evidence="10">
    <location>
        <begin position="191"/>
        <end position="195"/>
    </location>
    <ligand>
        <name>GTP</name>
        <dbReference type="ChEBI" id="CHEBI:37565"/>
    </ligand>
</feature>
<name>A0ABT1XVC2_9SPHN</name>
<evidence type="ECO:0000256" key="4">
    <source>
        <dbReference type="ARBA" id="ARBA00022801"/>
    </source>
</evidence>
<keyword evidence="6 10" id="KW-0342">GTP-binding</keyword>
<dbReference type="SMART" id="SM00962">
    <property type="entry name" value="SRP54"/>
    <property type="match status" value="1"/>
</dbReference>